<evidence type="ECO:0000256" key="7">
    <source>
        <dbReference type="ARBA" id="ARBA00022917"/>
    </source>
</evidence>
<evidence type="ECO:0000256" key="5">
    <source>
        <dbReference type="ARBA" id="ARBA00022741"/>
    </source>
</evidence>
<evidence type="ECO:0000313" key="13">
    <source>
        <dbReference type="EMBL" id="OAZ73000.1"/>
    </source>
</evidence>
<dbReference type="PANTHER" id="PTHR43707">
    <property type="entry name" value="HISTIDYL-TRNA SYNTHETASE"/>
    <property type="match status" value="1"/>
</dbReference>
<keyword evidence="7 10" id="KW-0648">Protein biosynthesis</keyword>
<dbReference type="PANTHER" id="PTHR43707:SF1">
    <property type="entry name" value="HISTIDINE--TRNA LIGASE, MITOCHONDRIAL-RELATED"/>
    <property type="match status" value="1"/>
</dbReference>
<dbReference type="CDD" id="cd00773">
    <property type="entry name" value="HisRS-like_core"/>
    <property type="match status" value="1"/>
</dbReference>
<evidence type="ECO:0000256" key="2">
    <source>
        <dbReference type="ARBA" id="ARBA00011738"/>
    </source>
</evidence>
<dbReference type="HAMAP" id="MF_00127">
    <property type="entry name" value="His_tRNA_synth"/>
    <property type="match status" value="1"/>
</dbReference>
<keyword evidence="4 10" id="KW-0436">Ligase</keyword>
<comment type="similarity">
    <text evidence="1 10">Belongs to the class-II aminoacyl-tRNA synthetase family.</text>
</comment>
<proteinExistence type="inferred from homology"/>
<dbReference type="EMBL" id="LYUD01000099">
    <property type="protein sequence ID" value="OAZ73000.1"/>
    <property type="molecule type" value="Genomic_DNA"/>
</dbReference>
<reference evidence="13 14" key="1">
    <citation type="submission" date="2016-05" db="EMBL/GenBank/DDBJ databases">
        <title>Genome sequencing of Acetobacter pasteurianus strain SRCM100623.</title>
        <authorList>
            <person name="Song Y.R."/>
        </authorList>
    </citation>
    <scope>NUCLEOTIDE SEQUENCE [LARGE SCALE GENOMIC DNA]</scope>
    <source>
        <strain evidence="13 14">SRCM100623</strain>
    </source>
</reference>
<dbReference type="InterPro" id="IPR036621">
    <property type="entry name" value="Anticodon-bd_dom_sf"/>
</dbReference>
<dbReference type="PROSITE" id="PS50862">
    <property type="entry name" value="AA_TRNA_LIGASE_II"/>
    <property type="match status" value="1"/>
</dbReference>
<feature type="binding site" evidence="11">
    <location>
        <position position="265"/>
    </location>
    <ligand>
        <name>L-histidine</name>
        <dbReference type="ChEBI" id="CHEBI:57595"/>
    </ligand>
</feature>
<dbReference type="Pfam" id="PF13393">
    <property type="entry name" value="tRNA-synt_His"/>
    <property type="match status" value="1"/>
</dbReference>
<name>A0A1A0DDA2_ACEPA</name>
<evidence type="ECO:0000259" key="12">
    <source>
        <dbReference type="PROSITE" id="PS50862"/>
    </source>
</evidence>
<feature type="binding site" evidence="11">
    <location>
        <position position="133"/>
    </location>
    <ligand>
        <name>L-histidine</name>
        <dbReference type="ChEBI" id="CHEBI:57595"/>
    </ligand>
</feature>
<comment type="catalytic activity">
    <reaction evidence="9 10">
        <text>tRNA(His) + L-histidine + ATP = L-histidyl-tRNA(His) + AMP + diphosphate + H(+)</text>
        <dbReference type="Rhea" id="RHEA:17313"/>
        <dbReference type="Rhea" id="RHEA-COMP:9665"/>
        <dbReference type="Rhea" id="RHEA-COMP:9689"/>
        <dbReference type="ChEBI" id="CHEBI:15378"/>
        <dbReference type="ChEBI" id="CHEBI:30616"/>
        <dbReference type="ChEBI" id="CHEBI:33019"/>
        <dbReference type="ChEBI" id="CHEBI:57595"/>
        <dbReference type="ChEBI" id="CHEBI:78442"/>
        <dbReference type="ChEBI" id="CHEBI:78527"/>
        <dbReference type="ChEBI" id="CHEBI:456215"/>
        <dbReference type="EC" id="6.1.1.21"/>
    </reaction>
</comment>
<protein>
    <recommendedName>
        <fullName evidence="10">Histidine--tRNA ligase</fullName>
        <ecNumber evidence="10">6.1.1.21</ecNumber>
    </recommendedName>
    <alternativeName>
        <fullName evidence="10">Histidyl-tRNA synthetase</fullName>
        <shortName evidence="10">HisRS</shortName>
    </alternativeName>
</protein>
<dbReference type="InterPro" id="IPR006195">
    <property type="entry name" value="aa-tRNA-synth_II"/>
</dbReference>
<dbReference type="NCBIfam" id="TIGR00442">
    <property type="entry name" value="hisS"/>
    <property type="match status" value="1"/>
</dbReference>
<dbReference type="InterPro" id="IPR004154">
    <property type="entry name" value="Anticodon-bd"/>
</dbReference>
<gene>
    <name evidence="13" type="primary">harS</name>
    <name evidence="10" type="synonym">hisS</name>
    <name evidence="13" type="ORF">SRCM100623_01544</name>
</gene>
<dbReference type="PIRSF" id="PIRSF001549">
    <property type="entry name" value="His-tRNA_synth"/>
    <property type="match status" value="1"/>
</dbReference>
<dbReference type="PATRIC" id="fig|438.15.peg.1734"/>
<dbReference type="InterPro" id="IPR041715">
    <property type="entry name" value="HisRS-like_core"/>
</dbReference>
<dbReference type="InterPro" id="IPR004516">
    <property type="entry name" value="HisRS/HisZ"/>
</dbReference>
<dbReference type="AlphaFoldDB" id="A0A1A0DDA2"/>
<evidence type="ECO:0000256" key="3">
    <source>
        <dbReference type="ARBA" id="ARBA00022490"/>
    </source>
</evidence>
<dbReference type="EC" id="6.1.1.21" evidence="10"/>
<evidence type="ECO:0000256" key="4">
    <source>
        <dbReference type="ARBA" id="ARBA00022598"/>
    </source>
</evidence>
<feature type="binding site" evidence="11">
    <location>
        <begin position="89"/>
        <end position="91"/>
    </location>
    <ligand>
        <name>L-histidine</name>
        <dbReference type="ChEBI" id="CHEBI:57595"/>
    </ligand>
</feature>
<comment type="subunit">
    <text evidence="2 10">Homodimer.</text>
</comment>
<dbReference type="eggNOG" id="COG0124">
    <property type="taxonomic scope" value="Bacteria"/>
</dbReference>
<feature type="binding site" evidence="11">
    <location>
        <position position="119"/>
    </location>
    <ligand>
        <name>L-histidine</name>
        <dbReference type="ChEBI" id="CHEBI:57595"/>
    </ligand>
</feature>
<keyword evidence="5 10" id="KW-0547">Nucleotide-binding</keyword>
<evidence type="ECO:0000313" key="14">
    <source>
        <dbReference type="Proteomes" id="UP000093796"/>
    </source>
</evidence>
<feature type="binding site" evidence="11">
    <location>
        <begin position="269"/>
        <end position="270"/>
    </location>
    <ligand>
        <name>L-histidine</name>
        <dbReference type="ChEBI" id="CHEBI:57595"/>
    </ligand>
</feature>
<keyword evidence="3 10" id="KW-0963">Cytoplasm</keyword>
<evidence type="ECO:0000256" key="8">
    <source>
        <dbReference type="ARBA" id="ARBA00023146"/>
    </source>
</evidence>
<dbReference type="Gene3D" id="3.40.50.800">
    <property type="entry name" value="Anticodon-binding domain"/>
    <property type="match status" value="1"/>
</dbReference>
<evidence type="ECO:0000256" key="6">
    <source>
        <dbReference type="ARBA" id="ARBA00022840"/>
    </source>
</evidence>
<dbReference type="GO" id="GO:0005737">
    <property type="term" value="C:cytoplasm"/>
    <property type="evidence" value="ECO:0007669"/>
    <property type="project" value="UniProtKB-SubCell"/>
</dbReference>
<keyword evidence="6 10" id="KW-0067">ATP-binding</keyword>
<dbReference type="GO" id="GO:0005524">
    <property type="term" value="F:ATP binding"/>
    <property type="evidence" value="ECO:0007669"/>
    <property type="project" value="UniProtKB-UniRule"/>
</dbReference>
<dbReference type="Pfam" id="PF03129">
    <property type="entry name" value="HGTP_anticodon"/>
    <property type="match status" value="1"/>
</dbReference>
<dbReference type="SUPFAM" id="SSF52954">
    <property type="entry name" value="Class II aaRS ABD-related"/>
    <property type="match status" value="1"/>
</dbReference>
<dbReference type="InterPro" id="IPR015807">
    <property type="entry name" value="His-tRNA-ligase"/>
</dbReference>
<evidence type="ECO:0000256" key="11">
    <source>
        <dbReference type="PIRSR" id="PIRSR001549-1"/>
    </source>
</evidence>
<comment type="subcellular location">
    <subcellularLocation>
        <location evidence="10">Cytoplasm</location>
    </subcellularLocation>
</comment>
<organism evidence="13 14">
    <name type="scientific">Acetobacter pasteurianus</name>
    <name type="common">Acetobacter turbidans</name>
    <dbReference type="NCBI Taxonomy" id="438"/>
    <lineage>
        <taxon>Bacteria</taxon>
        <taxon>Pseudomonadati</taxon>
        <taxon>Pseudomonadota</taxon>
        <taxon>Alphaproteobacteria</taxon>
        <taxon>Acetobacterales</taxon>
        <taxon>Acetobacteraceae</taxon>
        <taxon>Acetobacter</taxon>
    </lineage>
</organism>
<dbReference type="GO" id="GO:0004821">
    <property type="term" value="F:histidine-tRNA ligase activity"/>
    <property type="evidence" value="ECO:0007669"/>
    <property type="project" value="UniProtKB-UniRule"/>
</dbReference>
<evidence type="ECO:0000256" key="9">
    <source>
        <dbReference type="ARBA" id="ARBA00047639"/>
    </source>
</evidence>
<feature type="domain" description="Aminoacyl-transfer RNA synthetases class-II family profile" evidence="12">
    <location>
        <begin position="31"/>
        <end position="336"/>
    </location>
</feature>
<sequence>MVWEYVFVSSIQPVRGTHDLIGEDQRRHAHVVHTARRIAGVYGFDEWATPIFEDTRVFSRSLGDTSDVVSKEMYSFSDRDGESLTLRPEGTAAICRALVTNALTQSLPQKVFYAGPMFRHERPQKGRYRQFHQIGAELLGAAEPLADAEAIAMGYEVLKALGIADYVTLELNTLGDAASRDAWRDALVAYFSAHKDKLSEDSLTRLEKNPLRILDSKDAGDKVLVADAPMMAEFLTPEARAFWDDLRNKLDVFGIAYTVNPSIVRGLDYYNHTTFEFVTNRLGSQGTVLAGGRYDGLVKQMGGPEVPAIGWAAGIERLSMLLEQVPAAPRSVVLVPVGTPDESAVVQILQGLRGQGLRTEIGYKGSLRKRMERAGKQNASHVLFLGEDELAKGLFRVKNMETGAEQEVSRDTLLSKAQDVFAA</sequence>
<evidence type="ECO:0000256" key="10">
    <source>
        <dbReference type="HAMAP-Rule" id="MF_00127"/>
    </source>
</evidence>
<evidence type="ECO:0000256" key="1">
    <source>
        <dbReference type="ARBA" id="ARBA00008226"/>
    </source>
</evidence>
<dbReference type="GO" id="GO:0006427">
    <property type="term" value="P:histidyl-tRNA aminoacylation"/>
    <property type="evidence" value="ECO:0007669"/>
    <property type="project" value="UniProtKB-UniRule"/>
</dbReference>
<dbReference type="SUPFAM" id="SSF55681">
    <property type="entry name" value="Class II aaRS and biotin synthetases"/>
    <property type="match status" value="1"/>
</dbReference>
<dbReference type="Proteomes" id="UP000093796">
    <property type="component" value="Unassembled WGS sequence"/>
</dbReference>
<feature type="binding site" evidence="11">
    <location>
        <position position="137"/>
    </location>
    <ligand>
        <name>L-histidine</name>
        <dbReference type="ChEBI" id="CHEBI:57595"/>
    </ligand>
</feature>
<dbReference type="InterPro" id="IPR045864">
    <property type="entry name" value="aa-tRNA-synth_II/BPL/LPL"/>
</dbReference>
<accession>A0A1A0DDA2</accession>
<comment type="caution">
    <text evidence="13">The sequence shown here is derived from an EMBL/GenBank/DDBJ whole genome shotgun (WGS) entry which is preliminary data.</text>
</comment>
<dbReference type="Gene3D" id="3.30.930.10">
    <property type="entry name" value="Bira Bifunctional Protein, Domain 2"/>
    <property type="match status" value="1"/>
</dbReference>
<keyword evidence="8 10" id="KW-0030">Aminoacyl-tRNA synthetase</keyword>